<dbReference type="AlphaFoldDB" id="A0A1Y0AZE3"/>
<name>A0A1Y0AZE3_9LAMI</name>
<evidence type="ECO:0000313" key="1">
    <source>
        <dbReference type="EMBL" id="ART30498.1"/>
    </source>
</evidence>
<protein>
    <submittedName>
        <fullName evidence="1">Uncharacterized protein</fullName>
    </submittedName>
</protein>
<keyword evidence="1" id="KW-0496">Mitochondrion</keyword>
<reference evidence="1" key="1">
    <citation type="submission" date="2017-03" db="EMBL/GenBank/DDBJ databases">
        <title>The mitochondrial genome of the carnivorous plant Utricularia reniformis (Lentibulariaceae): structure, comparative analysis and evolutionary landmarks.</title>
        <authorList>
            <person name="Silva S.R."/>
            <person name="Alvarenga D.O."/>
            <person name="Michael T.P."/>
            <person name="Miranda V.F.O."/>
            <person name="Varani A.M."/>
        </authorList>
    </citation>
    <scope>NUCLEOTIDE SEQUENCE</scope>
</reference>
<geneLocation type="mitochondrion" evidence="1"/>
<gene>
    <name evidence="1" type="ORF">AEK19_MT0220</name>
</gene>
<dbReference type="EMBL" id="KY774314">
    <property type="protein sequence ID" value="ART30498.1"/>
    <property type="molecule type" value="Genomic_DNA"/>
</dbReference>
<sequence>MFIGVPKNAFVKEVSSLAVSDQPINYAVLFLLSAQKKYPYIYLSIDRGKEPLFRCNPQSYPDSVVS</sequence>
<proteinExistence type="predicted"/>
<accession>A0A1Y0AZE3</accession>
<organism evidence="1">
    <name type="scientific">Utricularia reniformis</name>
    <dbReference type="NCBI Taxonomy" id="192314"/>
    <lineage>
        <taxon>Eukaryota</taxon>
        <taxon>Viridiplantae</taxon>
        <taxon>Streptophyta</taxon>
        <taxon>Embryophyta</taxon>
        <taxon>Tracheophyta</taxon>
        <taxon>Spermatophyta</taxon>
        <taxon>Magnoliopsida</taxon>
        <taxon>eudicotyledons</taxon>
        <taxon>Gunneridae</taxon>
        <taxon>Pentapetalae</taxon>
        <taxon>asterids</taxon>
        <taxon>lamiids</taxon>
        <taxon>Lamiales</taxon>
        <taxon>Lentibulariaceae</taxon>
        <taxon>Utricularia</taxon>
    </lineage>
</organism>